<dbReference type="PANTHER" id="PTHR46704:SF9">
    <property type="entry name" value="BHLH DOMAIN-CONTAINING PROTEIN"/>
    <property type="match status" value="1"/>
</dbReference>
<accession>A0A6A7FTP2</accession>
<dbReference type="AlphaFoldDB" id="A0A6A7FTP2"/>
<reference evidence="2" key="1">
    <citation type="submission" date="2017-11" db="EMBL/GenBank/DDBJ databases">
        <title>The sensing device of the deep-sea amphipod.</title>
        <authorList>
            <person name="Kobayashi H."/>
            <person name="Nagahama T."/>
            <person name="Arai W."/>
            <person name="Sasagawa Y."/>
            <person name="Umeda M."/>
            <person name="Hayashi T."/>
            <person name="Nikaido I."/>
            <person name="Watanabe H."/>
            <person name="Oguri K."/>
            <person name="Kitazato H."/>
            <person name="Fujioka K."/>
            <person name="Kido Y."/>
            <person name="Takami H."/>
        </authorList>
    </citation>
    <scope>NUCLEOTIDE SEQUENCE</scope>
    <source>
        <tissue evidence="2">Whole body</tissue>
    </source>
</reference>
<organism evidence="2">
    <name type="scientific">Hirondellea gigas</name>
    <dbReference type="NCBI Taxonomy" id="1518452"/>
    <lineage>
        <taxon>Eukaryota</taxon>
        <taxon>Metazoa</taxon>
        <taxon>Ecdysozoa</taxon>
        <taxon>Arthropoda</taxon>
        <taxon>Crustacea</taxon>
        <taxon>Multicrustacea</taxon>
        <taxon>Malacostraca</taxon>
        <taxon>Eumalacostraca</taxon>
        <taxon>Peracarida</taxon>
        <taxon>Amphipoda</taxon>
        <taxon>Amphilochidea</taxon>
        <taxon>Lysianassida</taxon>
        <taxon>Lysianassidira</taxon>
        <taxon>Lysianassoidea</taxon>
        <taxon>Lysianassidae</taxon>
        <taxon>Hirondellea</taxon>
    </lineage>
</organism>
<protein>
    <submittedName>
        <fullName evidence="2">Uncharacterized protein</fullName>
    </submittedName>
</protein>
<feature type="region of interest" description="Disordered" evidence="1">
    <location>
        <begin position="159"/>
        <end position="183"/>
    </location>
</feature>
<proteinExistence type="evidence at transcript level"/>
<name>A0A6A7FTP2_9CRUS</name>
<dbReference type="EMBL" id="IACT01002140">
    <property type="protein sequence ID" value="LAC21439.1"/>
    <property type="molecule type" value="mRNA"/>
</dbReference>
<sequence length="183" mass="20484">MQSFSQDFIYAVTCRNQKTPKQVLLTYAVKTLTGNVELIRILSRLGHGISYSQLEENDTGLCIEKLDSDHAEQAIIPSNIQPNVFTNIAWDNIDRLEETLAGKGTSHRVNGIALQANVFGLHLTRTKLTTVKKTKQRTITTTNEELPLYIAGEREGPQLQFPPKVLSPKHEIISKKEESKASI</sequence>
<feature type="compositionally biased region" description="Basic and acidic residues" evidence="1">
    <location>
        <begin position="168"/>
        <end position="183"/>
    </location>
</feature>
<dbReference type="PANTHER" id="PTHR46704">
    <property type="entry name" value="CXC DOMAIN-CONTAINING PROTEIN-RELATED"/>
    <property type="match status" value="1"/>
</dbReference>
<evidence type="ECO:0000256" key="1">
    <source>
        <dbReference type="SAM" id="MobiDB-lite"/>
    </source>
</evidence>
<evidence type="ECO:0000313" key="2">
    <source>
        <dbReference type="EMBL" id="LAC21439.1"/>
    </source>
</evidence>